<evidence type="ECO:0000313" key="2">
    <source>
        <dbReference type="Proteomes" id="UP000001396"/>
    </source>
</evidence>
<dbReference type="InterPro" id="IPR009003">
    <property type="entry name" value="Peptidase_S1_PA"/>
</dbReference>
<proteinExistence type="predicted"/>
<evidence type="ECO:0000313" key="1">
    <source>
        <dbReference type="EMBL" id="EFA80020.1"/>
    </source>
</evidence>
<reference evidence="1 2" key="1">
    <citation type="journal article" date="2011" name="Genome Res.">
        <title>Phylogeny-wide analysis of social amoeba genomes highlights ancient origins for complex intercellular communication.</title>
        <authorList>
            <person name="Heidel A.J."/>
            <person name="Lawal H.M."/>
            <person name="Felder M."/>
            <person name="Schilde C."/>
            <person name="Helps N.R."/>
            <person name="Tunggal B."/>
            <person name="Rivero F."/>
            <person name="John U."/>
            <person name="Schleicher M."/>
            <person name="Eichinger L."/>
            <person name="Platzer M."/>
            <person name="Noegel A.A."/>
            <person name="Schaap P."/>
            <person name="Gloeckner G."/>
        </authorList>
    </citation>
    <scope>NUCLEOTIDE SEQUENCE [LARGE SCALE GENOMIC DNA]</scope>
    <source>
        <strain evidence="2">ATCC 26659 / Pp 5 / PN500</strain>
    </source>
</reference>
<protein>
    <submittedName>
        <fullName evidence="1">Uncharacterized protein</fullName>
    </submittedName>
</protein>
<dbReference type="RefSeq" id="XP_020432140.1">
    <property type="nucleotide sequence ID" value="XM_020577692.1"/>
</dbReference>
<comment type="caution">
    <text evidence="1">The sequence shown here is derived from an EMBL/GenBank/DDBJ whole genome shotgun (WGS) entry which is preliminary data.</text>
</comment>
<dbReference type="OMA" id="HIISARH"/>
<sequence>MSIFNNNNEGPRPLDPNDVNELKDFNDINNGVNNNIIPIANINQFNGGRGGELPPDPDSNVDASANGVIQTENNTDIIELYPVSDNFTYFGSPSSVIPETYGERFTHNNRGVIDGDISMFNSKTELVNSEITSISYKKDIEKIAKSVGRLFIRYKDDKDNLFWFTGTGFCISRDKVVTAAQLVRPKKQNNDSTLTLDKIFIFFKSDATVEEEIELSTIEREEDFYELQPIVDLQQYQNHKLTYTKNQQHYNWSVQHSLEILQVVGNAPANAQYILPALPSIAHPILTNSDSNKFYLIGYPLYIEEDEFKRWYKDSRNNIDREYEINFNNLYKLASRYTKAFQRKTISFSEVADISDNELSAHQIPSLAGCSGGVIGSVRKGNQFLGIHIGGVESLFTNFAISVTHPLFYEIYKKYVLSDPSFLEKHEPILKPYINYCENILINNNKNNNNG</sequence>
<keyword evidence="2" id="KW-1185">Reference proteome</keyword>
<dbReference type="Proteomes" id="UP000001396">
    <property type="component" value="Unassembled WGS sequence"/>
</dbReference>
<dbReference type="EMBL" id="ADBJ01000031">
    <property type="protein sequence ID" value="EFA80020.1"/>
    <property type="molecule type" value="Genomic_DNA"/>
</dbReference>
<name>D3BDN9_HETP5</name>
<dbReference type="GeneID" id="31362322"/>
<organism evidence="1 2">
    <name type="scientific">Heterostelium pallidum (strain ATCC 26659 / Pp 5 / PN500)</name>
    <name type="common">Cellular slime mold</name>
    <name type="synonym">Polysphondylium pallidum</name>
    <dbReference type="NCBI Taxonomy" id="670386"/>
    <lineage>
        <taxon>Eukaryota</taxon>
        <taxon>Amoebozoa</taxon>
        <taxon>Evosea</taxon>
        <taxon>Eumycetozoa</taxon>
        <taxon>Dictyostelia</taxon>
        <taxon>Acytosteliales</taxon>
        <taxon>Acytosteliaceae</taxon>
        <taxon>Heterostelium</taxon>
    </lineage>
</organism>
<gene>
    <name evidence="1" type="ORF">PPL_06841</name>
</gene>
<dbReference type="SUPFAM" id="SSF50494">
    <property type="entry name" value="Trypsin-like serine proteases"/>
    <property type="match status" value="1"/>
</dbReference>
<dbReference type="AlphaFoldDB" id="D3BDN9"/>
<dbReference type="InParanoid" id="D3BDN9"/>
<accession>D3BDN9</accession>